<dbReference type="Proteomes" id="UP001206639">
    <property type="component" value="Unassembled WGS sequence"/>
</dbReference>
<evidence type="ECO:0000313" key="3">
    <source>
        <dbReference type="Proteomes" id="UP001206639"/>
    </source>
</evidence>
<comment type="caution">
    <text evidence="2">The sequence shown here is derived from an EMBL/GenBank/DDBJ whole genome shotgun (WGS) entry which is preliminary data.</text>
</comment>
<dbReference type="InterPro" id="IPR036567">
    <property type="entry name" value="RHF-like"/>
</dbReference>
<evidence type="ECO:0000313" key="2">
    <source>
        <dbReference type="EMBL" id="MCT7658372.1"/>
    </source>
</evidence>
<name>A0ABT2M7X5_9MYCO</name>
<dbReference type="EMBL" id="JAODWD010000002">
    <property type="protein sequence ID" value="MCT7658372.1"/>
    <property type="molecule type" value="Genomic_DNA"/>
</dbReference>
<reference evidence="3" key="1">
    <citation type="submission" date="2023-07" db="EMBL/GenBank/DDBJ databases">
        <authorList>
            <person name="Deng Y."/>
            <person name="Zhang Y.-Q."/>
        </authorList>
    </citation>
    <scope>NUCLEOTIDE SEQUENCE [LARGE SCALE GENOMIC DNA]</scope>
    <source>
        <strain evidence="3">CPCC 205710</strain>
    </source>
</reference>
<evidence type="ECO:0000256" key="1">
    <source>
        <dbReference type="SAM" id="MobiDB-lite"/>
    </source>
</evidence>
<accession>A0ABT2M7X5</accession>
<feature type="compositionally biased region" description="Basic and acidic residues" evidence="1">
    <location>
        <begin position="103"/>
        <end position="113"/>
    </location>
</feature>
<organism evidence="2 3">
    <name type="scientific">Mycobacterium deserti</name>
    <dbReference type="NCBI Taxonomy" id="2978347"/>
    <lineage>
        <taxon>Bacteria</taxon>
        <taxon>Bacillati</taxon>
        <taxon>Actinomycetota</taxon>
        <taxon>Actinomycetes</taxon>
        <taxon>Mycobacteriales</taxon>
        <taxon>Mycobacteriaceae</taxon>
        <taxon>Mycobacterium</taxon>
    </lineage>
</organism>
<dbReference type="RefSeq" id="WP_260992429.1">
    <property type="nucleotide sequence ID" value="NZ_JAODWD010000002.1"/>
</dbReference>
<keyword evidence="3" id="KW-1185">Reference proteome</keyword>
<gene>
    <name evidence="2" type="ORF">N4S67_08055</name>
</gene>
<proteinExistence type="predicted"/>
<sequence length="127" mass="14301">MTNNSDKVRAALDESIVHVGAGFTAKERPHVLEELSTLAPHLGRWDPRDVDVEVTLQDRDGKEQRVTLRTSLPGFPPLVAVADDPDVTRALGRAKRELIRQLDHQKSAREPMNNRRLRTATIRHPDS</sequence>
<dbReference type="Gene3D" id="3.30.160.100">
    <property type="entry name" value="Ribosome hibernation promotion factor-like"/>
    <property type="match status" value="1"/>
</dbReference>
<dbReference type="SUPFAM" id="SSF69754">
    <property type="entry name" value="Ribosome binding protein Y (YfiA homologue)"/>
    <property type="match status" value="1"/>
</dbReference>
<feature type="region of interest" description="Disordered" evidence="1">
    <location>
        <begin position="103"/>
        <end position="127"/>
    </location>
</feature>
<protein>
    <submittedName>
        <fullName evidence="2">Uncharacterized protein</fullName>
    </submittedName>
</protein>